<dbReference type="OrthoDB" id="3449024at2759"/>
<evidence type="ECO:0000313" key="2">
    <source>
        <dbReference type="EMBL" id="KAF4505101.1"/>
    </source>
</evidence>
<evidence type="ECO:0008006" key="4">
    <source>
        <dbReference type="Google" id="ProtNLM"/>
    </source>
</evidence>
<feature type="transmembrane region" description="Helical" evidence="1">
    <location>
        <begin position="52"/>
        <end position="75"/>
    </location>
</feature>
<feature type="transmembrane region" description="Helical" evidence="1">
    <location>
        <begin position="130"/>
        <end position="155"/>
    </location>
</feature>
<keyword evidence="1" id="KW-1133">Transmembrane helix</keyword>
<feature type="transmembrane region" description="Helical" evidence="1">
    <location>
        <begin position="12"/>
        <end position="32"/>
    </location>
</feature>
<gene>
    <name evidence="2" type="ORF">G6O67_007084</name>
</gene>
<feature type="transmembrane region" description="Helical" evidence="1">
    <location>
        <begin position="167"/>
        <end position="185"/>
    </location>
</feature>
<organism evidence="2 3">
    <name type="scientific">Ophiocordyceps sinensis</name>
    <dbReference type="NCBI Taxonomy" id="72228"/>
    <lineage>
        <taxon>Eukaryota</taxon>
        <taxon>Fungi</taxon>
        <taxon>Dikarya</taxon>
        <taxon>Ascomycota</taxon>
        <taxon>Pezizomycotina</taxon>
        <taxon>Sordariomycetes</taxon>
        <taxon>Hypocreomycetidae</taxon>
        <taxon>Hypocreales</taxon>
        <taxon>Ophiocordycipitaceae</taxon>
        <taxon>Ophiocordyceps</taxon>
    </lineage>
</organism>
<keyword evidence="1" id="KW-0472">Membrane</keyword>
<accession>A0A8H4LUD9</accession>
<reference evidence="2 3" key="1">
    <citation type="journal article" date="2020" name="Genome Biol. Evol.">
        <title>A new high-quality draft genome assembly of the Chinese cordyceps Ophiocordyceps sinensis.</title>
        <authorList>
            <person name="Shu R."/>
            <person name="Zhang J."/>
            <person name="Meng Q."/>
            <person name="Zhang H."/>
            <person name="Zhou G."/>
            <person name="Li M."/>
            <person name="Wu P."/>
            <person name="Zhao Y."/>
            <person name="Chen C."/>
            <person name="Qin Q."/>
        </authorList>
    </citation>
    <scope>NUCLEOTIDE SEQUENCE [LARGE SCALE GENOMIC DNA]</scope>
    <source>
        <strain evidence="2 3">IOZ07</strain>
    </source>
</reference>
<sequence>MSPTIQHGCAVSGNLSMLFILIALAASGFLPPTGPSWDAEQTVTHYRRHENGIRAGAALLILSGTLYLPFVAAVSAQMRRVPDLHHAIRAIQFAAGSVGSFSILMAGLVLATAGYRLDRHADVTQALNDLFWISLLSAWPLFMAQSFALACAIIVDSRSKPPFPKAVALVNVMVPVTFIPGIALHCVKGGPVAWNGVVGFWIPVFLFGVEVSMDCLCLWRAASNEADMEQEGELSSSSC</sequence>
<dbReference type="Proteomes" id="UP000557566">
    <property type="component" value="Unassembled WGS sequence"/>
</dbReference>
<feature type="transmembrane region" description="Helical" evidence="1">
    <location>
        <begin position="197"/>
        <end position="219"/>
    </location>
</feature>
<comment type="caution">
    <text evidence="2">The sequence shown here is derived from an EMBL/GenBank/DDBJ whole genome shotgun (WGS) entry which is preliminary data.</text>
</comment>
<protein>
    <recommendedName>
        <fullName evidence="4">Integral membrane protein</fullName>
    </recommendedName>
</protein>
<dbReference type="AlphaFoldDB" id="A0A8H4LUD9"/>
<name>A0A8H4LUD9_9HYPO</name>
<proteinExistence type="predicted"/>
<feature type="transmembrane region" description="Helical" evidence="1">
    <location>
        <begin position="87"/>
        <end position="110"/>
    </location>
</feature>
<keyword evidence="3" id="KW-1185">Reference proteome</keyword>
<keyword evidence="1" id="KW-0812">Transmembrane</keyword>
<dbReference type="EMBL" id="JAAVMX010000008">
    <property type="protein sequence ID" value="KAF4505101.1"/>
    <property type="molecule type" value="Genomic_DNA"/>
</dbReference>
<evidence type="ECO:0000256" key="1">
    <source>
        <dbReference type="SAM" id="Phobius"/>
    </source>
</evidence>
<evidence type="ECO:0000313" key="3">
    <source>
        <dbReference type="Proteomes" id="UP000557566"/>
    </source>
</evidence>